<dbReference type="OrthoDB" id="7031872at2"/>
<sequence>MSLTVSFGRYLFWLLGEWTIPVVIGITLGTGLCLWQLTETADLLESSLTRSIHSVVESCTAPTDPPPTASPPASVTGPPVAGDGGDTG</sequence>
<evidence type="ECO:0000313" key="3">
    <source>
        <dbReference type="EMBL" id="PYC27394.1"/>
    </source>
</evidence>
<feature type="region of interest" description="Disordered" evidence="1">
    <location>
        <begin position="58"/>
        <end position="88"/>
    </location>
</feature>
<feature type="transmembrane region" description="Helical" evidence="2">
    <location>
        <begin position="12"/>
        <end position="35"/>
    </location>
</feature>
<dbReference type="EMBL" id="QJRX01000003">
    <property type="protein sequence ID" value="PYC27394.1"/>
    <property type="molecule type" value="Genomic_DNA"/>
</dbReference>
<keyword evidence="2" id="KW-1133">Transmembrane helix</keyword>
<name>A0A2V4L9T6_AQUAC</name>
<evidence type="ECO:0000313" key="4">
    <source>
        <dbReference type="Proteomes" id="UP000248146"/>
    </source>
</evidence>
<comment type="caution">
    <text evidence="3">The sequence shown here is derived from an EMBL/GenBank/DDBJ whole genome shotgun (WGS) entry which is preliminary data.</text>
</comment>
<evidence type="ECO:0000256" key="1">
    <source>
        <dbReference type="SAM" id="MobiDB-lite"/>
    </source>
</evidence>
<proteinExistence type="predicted"/>
<dbReference type="AlphaFoldDB" id="A0A2V4L9T6"/>
<reference evidence="3 4" key="1">
    <citation type="submission" date="2018-06" db="EMBL/GenBank/DDBJ databases">
        <title>Pseudomonas diversity within urban Lake Michigan freshwaters.</title>
        <authorList>
            <person name="Batrich M."/>
            <person name="Hatzopoulos T."/>
            <person name="Putonti C."/>
        </authorList>
    </citation>
    <scope>NUCLEOTIDE SEQUENCE [LARGE SCALE GENOMIC DNA]</scope>
    <source>
        <strain evidence="3 4">MB-090714</strain>
    </source>
</reference>
<protein>
    <submittedName>
        <fullName evidence="3">Uncharacterized protein</fullName>
    </submittedName>
</protein>
<feature type="compositionally biased region" description="Low complexity" evidence="1">
    <location>
        <begin position="71"/>
        <end position="81"/>
    </location>
</feature>
<evidence type="ECO:0000256" key="2">
    <source>
        <dbReference type="SAM" id="Phobius"/>
    </source>
</evidence>
<gene>
    <name evidence="3" type="ORF">DMO17_06540</name>
</gene>
<keyword evidence="2" id="KW-0812">Transmembrane</keyword>
<dbReference type="Proteomes" id="UP000248146">
    <property type="component" value="Unassembled WGS sequence"/>
</dbReference>
<accession>A0A2V4L9T6</accession>
<organism evidence="3 4">
    <name type="scientific">Aquipseudomonas alcaligenes</name>
    <name type="common">Pseudomonas alcaligenes</name>
    <dbReference type="NCBI Taxonomy" id="43263"/>
    <lineage>
        <taxon>Bacteria</taxon>
        <taxon>Pseudomonadati</taxon>
        <taxon>Pseudomonadota</taxon>
        <taxon>Gammaproteobacteria</taxon>
        <taxon>Pseudomonadales</taxon>
        <taxon>Pseudomonadaceae</taxon>
        <taxon>Aquipseudomonas</taxon>
    </lineage>
</organism>
<dbReference type="RefSeq" id="WP_110681692.1">
    <property type="nucleotide sequence ID" value="NZ_QJRX01000003.1"/>
</dbReference>
<keyword evidence="2" id="KW-0472">Membrane</keyword>